<dbReference type="Gene3D" id="2.60.40.10">
    <property type="entry name" value="Immunoglobulins"/>
    <property type="match status" value="1"/>
</dbReference>
<dbReference type="Pfam" id="PF16561">
    <property type="entry name" value="AMPK1_CBM"/>
    <property type="match status" value="1"/>
</dbReference>
<feature type="region of interest" description="Disordered" evidence="2">
    <location>
        <begin position="136"/>
        <end position="243"/>
    </location>
</feature>
<evidence type="ECO:0000259" key="3">
    <source>
        <dbReference type="Pfam" id="PF16561"/>
    </source>
</evidence>
<gene>
    <name evidence="4" type="ORF">R1flu_017094</name>
</gene>
<evidence type="ECO:0000313" key="4">
    <source>
        <dbReference type="EMBL" id="KAL2632408.1"/>
    </source>
</evidence>
<dbReference type="Proteomes" id="UP001605036">
    <property type="component" value="Unassembled WGS sequence"/>
</dbReference>
<sequence>MQGSSYAAKCAKQLPRIWKGILPRTSRGEVESDCGVPKWVFRTQEKRLARLQIEATASTSAGRITVTAARRRNNSRKLEGSGGVNVDLELEILAFMLQSGKSDSFPTREELIKAGRQELVEAIVAEGGWLASGWEKKAKGSSHAGFGNQEVPHRPLTRQRALRHKSKVVTSSPRRPRGRPKLAERRSLPISASPGDNSEANEPTEKVDDHSSSSPRLYDISDGNTPEDSSTAVGRDEDHTSRISFKQIRKESGSKFPRSSAGYRLWEFESLAAFIEYRKFDVRKESVQRRQLGLRSTSPVRKKRSEFEAARRRHGKDLCKENFEAASERCKTGFTCGDLEEKVIVSAVKEDKRVTDKVELDSGLDGQKITKVEEAANAQAELKNATNDDQDSHVREAVSPQTLAATNINFEHDRGQDQPTVSETDVEVGITARQYTTIGEAVSPEALLETPVIVEKNRELDQVAISESDITVLQYPENPEAVFEIPSMVEDEMGQDQAEISRAEMDVATSTEQQGRVDEAVNLEPVSDAQTVVEQDRRVGEPVFSGVEMLDVSATTEQDNKVDEAIGSEIAVETPTVIESNRKIDEVGVYEAADNAGTGIKEETLNHEAELDRGPFIPQDTRLSKINSPQAELDTSTSVEAVDTLSVGSSGNTQASVTGVELDPLPDDERDTGAGKASVASGTLDEASTRERKVREIIVESEDKARKKKKTRKQVKLEKSEDVCKSPEKLSETLDWIHQLMEQREKEILEGNARSEEGALDMPKSIQDRIRSLENKLSATRTDLQSRRVALEENGDGQELSASPSDVHSNRLEKLRNASDELEFTENKILKLSSELRTTRRAVAALKGAQGIEIREDQNAAGENANKVEEAKSNLPSLRAARIVWPHPAQEVFLIGSFDGWVEKIKMELSGAGVFVVSMSLSPGRYEVKFIVDGTWRVDTERPIVYVGGYENNVLVIPEHFTLSRESRVVQ</sequence>
<name>A0ABD1YP98_9MARC</name>
<comment type="caution">
    <text evidence="4">The sequence shown here is derived from an EMBL/GenBank/DDBJ whole genome shotgun (WGS) entry which is preliminary data.</text>
</comment>
<feature type="compositionally biased region" description="Basic residues" evidence="2">
    <location>
        <begin position="155"/>
        <end position="167"/>
    </location>
</feature>
<feature type="domain" description="AMP-activated protein kinase glycogen-binding" evidence="3">
    <location>
        <begin position="882"/>
        <end position="957"/>
    </location>
</feature>
<dbReference type="PANTHER" id="PTHR47434">
    <property type="entry name" value="PROTEIN PTST HOMOLOG 3, CHLOROPLASTIC"/>
    <property type="match status" value="1"/>
</dbReference>
<evidence type="ECO:0000256" key="2">
    <source>
        <dbReference type="SAM" id="MobiDB-lite"/>
    </source>
</evidence>
<dbReference type="InterPro" id="IPR014756">
    <property type="entry name" value="Ig_E-set"/>
</dbReference>
<evidence type="ECO:0000256" key="1">
    <source>
        <dbReference type="SAM" id="Coils"/>
    </source>
</evidence>
<feature type="compositionally biased region" description="Polar residues" evidence="2">
    <location>
        <begin position="222"/>
        <end position="232"/>
    </location>
</feature>
<reference evidence="4 5" key="1">
    <citation type="submission" date="2024-09" db="EMBL/GenBank/DDBJ databases">
        <title>Chromosome-scale assembly of Riccia fluitans.</title>
        <authorList>
            <person name="Paukszto L."/>
            <person name="Sawicki J."/>
            <person name="Karawczyk K."/>
            <person name="Piernik-Szablinska J."/>
            <person name="Szczecinska M."/>
            <person name="Mazdziarz M."/>
        </authorList>
    </citation>
    <scope>NUCLEOTIDE SEQUENCE [LARGE SCALE GENOMIC DNA]</scope>
    <source>
        <strain evidence="4">Rf_01</strain>
        <tissue evidence="4">Aerial parts of the thallus</tissue>
    </source>
</reference>
<organism evidence="4 5">
    <name type="scientific">Riccia fluitans</name>
    <dbReference type="NCBI Taxonomy" id="41844"/>
    <lineage>
        <taxon>Eukaryota</taxon>
        <taxon>Viridiplantae</taxon>
        <taxon>Streptophyta</taxon>
        <taxon>Embryophyta</taxon>
        <taxon>Marchantiophyta</taxon>
        <taxon>Marchantiopsida</taxon>
        <taxon>Marchantiidae</taxon>
        <taxon>Marchantiales</taxon>
        <taxon>Ricciaceae</taxon>
        <taxon>Riccia</taxon>
    </lineage>
</organism>
<dbReference type="InterPro" id="IPR013783">
    <property type="entry name" value="Ig-like_fold"/>
</dbReference>
<accession>A0ABD1YP98</accession>
<feature type="coiled-coil region" evidence="1">
    <location>
        <begin position="815"/>
        <end position="842"/>
    </location>
</feature>
<dbReference type="EMBL" id="JBHFFA010000004">
    <property type="protein sequence ID" value="KAL2632408.1"/>
    <property type="molecule type" value="Genomic_DNA"/>
</dbReference>
<dbReference type="InterPro" id="IPR032640">
    <property type="entry name" value="AMPK1_CBM"/>
</dbReference>
<evidence type="ECO:0000313" key="5">
    <source>
        <dbReference type="Proteomes" id="UP001605036"/>
    </source>
</evidence>
<dbReference type="PANTHER" id="PTHR47434:SF1">
    <property type="entry name" value="PROTEIN PTST HOMOLOG 2, CHLOROPLASTIC"/>
    <property type="match status" value="1"/>
</dbReference>
<dbReference type="SUPFAM" id="SSF81296">
    <property type="entry name" value="E set domains"/>
    <property type="match status" value="1"/>
</dbReference>
<feature type="region of interest" description="Disordered" evidence="2">
    <location>
        <begin position="645"/>
        <end position="691"/>
    </location>
</feature>
<feature type="compositionally biased region" description="Polar residues" evidence="2">
    <location>
        <begin position="646"/>
        <end position="657"/>
    </location>
</feature>
<proteinExistence type="predicted"/>
<keyword evidence="5" id="KW-1185">Reference proteome</keyword>
<dbReference type="AlphaFoldDB" id="A0ABD1YP98"/>
<keyword evidence="1" id="KW-0175">Coiled coil</keyword>
<protein>
    <recommendedName>
        <fullName evidence="3">AMP-activated protein kinase glycogen-binding domain-containing protein</fullName>
    </recommendedName>
</protein>
<dbReference type="CDD" id="cd02859">
    <property type="entry name" value="E_set_AMPKbeta_like_N"/>
    <property type="match status" value="1"/>
</dbReference>